<dbReference type="EC" id="2.7.7.65" evidence="3"/>
<dbReference type="InterPro" id="IPR050469">
    <property type="entry name" value="Diguanylate_Cyclase"/>
</dbReference>
<evidence type="ECO:0000256" key="1">
    <source>
        <dbReference type="ARBA" id="ARBA00001946"/>
    </source>
</evidence>
<keyword evidence="5" id="KW-0472">Membrane</keyword>
<feature type="transmembrane region" description="Helical" evidence="5">
    <location>
        <begin position="129"/>
        <end position="149"/>
    </location>
</feature>
<feature type="transmembrane region" description="Helical" evidence="5">
    <location>
        <begin position="6"/>
        <end position="28"/>
    </location>
</feature>
<dbReference type="InterPro" id="IPR000160">
    <property type="entry name" value="GGDEF_dom"/>
</dbReference>
<dbReference type="RefSeq" id="WP_132922324.1">
    <property type="nucleotide sequence ID" value="NZ_SJOI01000001.1"/>
</dbReference>
<gene>
    <name evidence="7" type="ORF">EZJ58_1529</name>
</gene>
<comment type="catalytic activity">
    <reaction evidence="4">
        <text>2 GTP = 3',3'-c-di-GMP + 2 diphosphate</text>
        <dbReference type="Rhea" id="RHEA:24898"/>
        <dbReference type="ChEBI" id="CHEBI:33019"/>
        <dbReference type="ChEBI" id="CHEBI:37565"/>
        <dbReference type="ChEBI" id="CHEBI:58805"/>
        <dbReference type="EC" id="2.7.7.65"/>
    </reaction>
</comment>
<protein>
    <recommendedName>
        <fullName evidence="3">diguanylate cyclase</fullName>
        <ecNumber evidence="3">2.7.7.65</ecNumber>
    </recommendedName>
</protein>
<dbReference type="CDD" id="cd01949">
    <property type="entry name" value="GGDEF"/>
    <property type="match status" value="1"/>
</dbReference>
<accession>A0A4R1N9U1</accession>
<keyword evidence="5" id="KW-0812">Transmembrane</keyword>
<dbReference type="InterPro" id="IPR043128">
    <property type="entry name" value="Rev_trsase/Diguanyl_cyclase"/>
</dbReference>
<dbReference type="InterPro" id="IPR029787">
    <property type="entry name" value="Nucleotide_cyclase"/>
</dbReference>
<evidence type="ECO:0000313" key="7">
    <source>
        <dbReference type="EMBL" id="TCL03457.1"/>
    </source>
</evidence>
<keyword evidence="8" id="KW-1185">Reference proteome</keyword>
<dbReference type="Gene3D" id="3.30.70.270">
    <property type="match status" value="1"/>
</dbReference>
<dbReference type="SMART" id="SM00267">
    <property type="entry name" value="GGDEF"/>
    <property type="match status" value="1"/>
</dbReference>
<dbReference type="PROSITE" id="PS50887">
    <property type="entry name" value="GGDEF"/>
    <property type="match status" value="1"/>
</dbReference>
<dbReference type="SUPFAM" id="SSF55073">
    <property type="entry name" value="Nucleotide cyclase"/>
    <property type="match status" value="1"/>
</dbReference>
<dbReference type="PANTHER" id="PTHR45138">
    <property type="entry name" value="REGULATORY COMPONENTS OF SENSORY TRANSDUCTION SYSTEM"/>
    <property type="match status" value="1"/>
</dbReference>
<name>A0A4R1N9U1_9GAMM</name>
<feature type="transmembrane region" description="Helical" evidence="5">
    <location>
        <begin position="70"/>
        <end position="95"/>
    </location>
</feature>
<feature type="transmembrane region" description="Helical" evidence="5">
    <location>
        <begin position="107"/>
        <end position="123"/>
    </location>
</feature>
<comment type="caution">
    <text evidence="7">The sequence shown here is derived from an EMBL/GenBank/DDBJ whole genome shotgun (WGS) entry which is preliminary data.</text>
</comment>
<feature type="transmembrane region" description="Helical" evidence="5">
    <location>
        <begin position="161"/>
        <end position="182"/>
    </location>
</feature>
<dbReference type="NCBIfam" id="TIGR00254">
    <property type="entry name" value="GGDEF"/>
    <property type="match status" value="1"/>
</dbReference>
<dbReference type="FunFam" id="3.30.70.270:FF:000001">
    <property type="entry name" value="Diguanylate cyclase domain protein"/>
    <property type="match status" value="1"/>
</dbReference>
<evidence type="ECO:0000256" key="5">
    <source>
        <dbReference type="SAM" id="Phobius"/>
    </source>
</evidence>
<dbReference type="GO" id="GO:0052621">
    <property type="term" value="F:diguanylate cyclase activity"/>
    <property type="evidence" value="ECO:0007669"/>
    <property type="project" value="UniProtKB-EC"/>
</dbReference>
<dbReference type="AlphaFoldDB" id="A0A4R1N9U1"/>
<proteinExistence type="predicted"/>
<sequence length="370" mass="41105">MGILTLGVSVYVTACIIYATLSLAYFFLSQHKAFSCDSSCQKRVFFGLAGGGISLCFLLGNAILPQTALGGFAALPVILTTILGGWLSGLIALIITLASHGVALSDKFAIGLVFLILFAGKIWRKRPIIIALAIVFVILACRLGSMLLLDPTRFYTNIRLVYPQMVYPLMECLCFFITYFALVVKKEYVEASISMKDFAMIDSVTSLNNRKRIDQEIIKLSSETQSFGVGLIDLDDFKQVNDRYGHLIGDRLLFETAEIFRSTTRSRDFIGRYGGEEFLIFVRNADPLTVYQVCQRIRAAVANTLFLANSPQPFKLTVSIGVGMYHAGDDLMTCIHQADIALYQAKRRGKNTVVMANGAHRFNTVQFWED</sequence>
<dbReference type="Proteomes" id="UP000294555">
    <property type="component" value="Unassembled WGS sequence"/>
</dbReference>
<dbReference type="EMBL" id="SJOI01000001">
    <property type="protein sequence ID" value="TCL03457.1"/>
    <property type="molecule type" value="Genomic_DNA"/>
</dbReference>
<comment type="pathway">
    <text evidence="2">Purine metabolism; 3',5'-cyclic di-GMP biosynthesis.</text>
</comment>
<comment type="cofactor">
    <cofactor evidence="1">
        <name>Mg(2+)</name>
        <dbReference type="ChEBI" id="CHEBI:18420"/>
    </cofactor>
</comment>
<evidence type="ECO:0000259" key="6">
    <source>
        <dbReference type="PROSITE" id="PS50887"/>
    </source>
</evidence>
<organism evidence="7 8">
    <name type="scientific">Sodalis ligni</name>
    <dbReference type="NCBI Taxonomy" id="2697027"/>
    <lineage>
        <taxon>Bacteria</taxon>
        <taxon>Pseudomonadati</taxon>
        <taxon>Pseudomonadota</taxon>
        <taxon>Gammaproteobacteria</taxon>
        <taxon>Enterobacterales</taxon>
        <taxon>Bruguierivoracaceae</taxon>
        <taxon>Sodalis</taxon>
    </lineage>
</organism>
<reference evidence="7 8" key="1">
    <citation type="submission" date="2019-02" db="EMBL/GenBank/DDBJ databases">
        <title>Investigation of anaerobic lignin degradation for improved lignocellulosic biofuels.</title>
        <authorList>
            <person name="Deangelis K."/>
        </authorList>
    </citation>
    <scope>NUCLEOTIDE SEQUENCE [LARGE SCALE GENOMIC DNA]</scope>
    <source>
        <strain evidence="7 8">159R</strain>
    </source>
</reference>
<dbReference type="Pfam" id="PF00990">
    <property type="entry name" value="GGDEF"/>
    <property type="match status" value="1"/>
</dbReference>
<evidence type="ECO:0000256" key="3">
    <source>
        <dbReference type="ARBA" id="ARBA00012528"/>
    </source>
</evidence>
<dbReference type="OrthoDB" id="9812260at2"/>
<dbReference type="PANTHER" id="PTHR45138:SF9">
    <property type="entry name" value="DIGUANYLATE CYCLASE DGCM-RELATED"/>
    <property type="match status" value="1"/>
</dbReference>
<keyword evidence="5" id="KW-1133">Transmembrane helix</keyword>
<evidence type="ECO:0000313" key="8">
    <source>
        <dbReference type="Proteomes" id="UP000294555"/>
    </source>
</evidence>
<feature type="domain" description="GGDEF" evidence="6">
    <location>
        <begin position="225"/>
        <end position="358"/>
    </location>
</feature>
<evidence type="ECO:0000256" key="2">
    <source>
        <dbReference type="ARBA" id="ARBA00004665"/>
    </source>
</evidence>
<feature type="transmembrane region" description="Helical" evidence="5">
    <location>
        <begin position="44"/>
        <end position="64"/>
    </location>
</feature>
<evidence type="ECO:0000256" key="4">
    <source>
        <dbReference type="ARBA" id="ARBA00034247"/>
    </source>
</evidence>